<protein>
    <recommendedName>
        <fullName evidence="3">Lipoprotein</fullName>
    </recommendedName>
</protein>
<comment type="caution">
    <text evidence="1">The sequence shown here is derived from an EMBL/GenBank/DDBJ whole genome shotgun (WGS) entry which is preliminary data.</text>
</comment>
<evidence type="ECO:0008006" key="3">
    <source>
        <dbReference type="Google" id="ProtNLM"/>
    </source>
</evidence>
<accession>A0A7K1SCE2</accession>
<evidence type="ECO:0000313" key="2">
    <source>
        <dbReference type="Proteomes" id="UP000436006"/>
    </source>
</evidence>
<dbReference type="EMBL" id="WPIN01000005">
    <property type="protein sequence ID" value="MVM31445.1"/>
    <property type="molecule type" value="Genomic_DNA"/>
</dbReference>
<proteinExistence type="predicted"/>
<sequence length="144" mass="15852">MKTIQFFVSSCIIGLFLNSCQSKNEPLQTNCQPPATLIAKAPCESGYQGVQLVASNYVGSTEMQFVYNIFVQKDTLSGDLTKSSYANASNQQIIISETILKDAPKFVAQVTINCNGKELASRYFAFVKRPATNTGCYVWALQNQ</sequence>
<evidence type="ECO:0000313" key="1">
    <source>
        <dbReference type="EMBL" id="MVM31445.1"/>
    </source>
</evidence>
<organism evidence="1 2">
    <name type="scientific">Spirosoma arboris</name>
    <dbReference type="NCBI Taxonomy" id="2682092"/>
    <lineage>
        <taxon>Bacteria</taxon>
        <taxon>Pseudomonadati</taxon>
        <taxon>Bacteroidota</taxon>
        <taxon>Cytophagia</taxon>
        <taxon>Cytophagales</taxon>
        <taxon>Cytophagaceae</taxon>
        <taxon>Spirosoma</taxon>
    </lineage>
</organism>
<reference evidence="1 2" key="1">
    <citation type="submission" date="2019-12" db="EMBL/GenBank/DDBJ databases">
        <title>Spirosoma sp. HMF4905 genome sequencing and assembly.</title>
        <authorList>
            <person name="Kang H."/>
            <person name="Cha I."/>
            <person name="Kim H."/>
            <person name="Joh K."/>
        </authorList>
    </citation>
    <scope>NUCLEOTIDE SEQUENCE [LARGE SCALE GENOMIC DNA]</scope>
    <source>
        <strain evidence="1 2">HMF4905</strain>
    </source>
</reference>
<name>A0A7K1SCE2_9BACT</name>
<dbReference type="AlphaFoldDB" id="A0A7K1SCE2"/>
<dbReference type="Proteomes" id="UP000436006">
    <property type="component" value="Unassembled WGS sequence"/>
</dbReference>
<gene>
    <name evidence="1" type="ORF">GO755_15475</name>
</gene>
<dbReference type="RefSeq" id="WP_157586085.1">
    <property type="nucleotide sequence ID" value="NZ_WPIN01000005.1"/>
</dbReference>
<keyword evidence="2" id="KW-1185">Reference proteome</keyword>